<evidence type="ECO:0000256" key="1">
    <source>
        <dbReference type="SAM" id="Phobius"/>
    </source>
</evidence>
<keyword evidence="3" id="KW-1185">Reference proteome</keyword>
<protein>
    <submittedName>
        <fullName evidence="2">DUF3007 family protein</fullName>
    </submittedName>
</protein>
<dbReference type="PANTHER" id="PTHR35734:SF1">
    <property type="entry name" value="OS01G0805200 PROTEIN"/>
    <property type="match status" value="1"/>
</dbReference>
<dbReference type="PANTHER" id="PTHR35734">
    <property type="entry name" value="OS01G0805200 PROTEIN"/>
    <property type="match status" value="1"/>
</dbReference>
<keyword evidence="1" id="KW-0472">Membrane</keyword>
<dbReference type="EMBL" id="JAMZMM010000325">
    <property type="protein sequence ID" value="MCP2731404.1"/>
    <property type="molecule type" value="Genomic_DNA"/>
</dbReference>
<dbReference type="AlphaFoldDB" id="A0AAE3GVT2"/>
<feature type="transmembrane region" description="Helical" evidence="1">
    <location>
        <begin position="36"/>
        <end position="55"/>
    </location>
</feature>
<reference evidence="2" key="1">
    <citation type="submission" date="2022-06" db="EMBL/GenBank/DDBJ databases">
        <title>New cyanobacteria of genus Symplocastrum in benthos of Lake Baikal.</title>
        <authorList>
            <person name="Sorokovikova E."/>
            <person name="Tikhonova I."/>
            <person name="Krasnopeev A."/>
            <person name="Evseev P."/>
            <person name="Gladkikh A."/>
            <person name="Belykh O."/>
        </authorList>
    </citation>
    <scope>NUCLEOTIDE SEQUENCE</scope>
    <source>
        <strain evidence="2">BBK-W-15</strain>
    </source>
</reference>
<proteinExistence type="predicted"/>
<gene>
    <name evidence="2" type="ORF">NJ959_23540</name>
</gene>
<evidence type="ECO:0000313" key="3">
    <source>
        <dbReference type="Proteomes" id="UP001204953"/>
    </source>
</evidence>
<comment type="caution">
    <text evidence="2">The sequence shown here is derived from an EMBL/GenBank/DDBJ whole genome shotgun (WGS) entry which is preliminary data.</text>
</comment>
<name>A0AAE3GVT2_9CYAN</name>
<keyword evidence="1" id="KW-0812">Transmembrane</keyword>
<keyword evidence="1" id="KW-1133">Transmembrane helix</keyword>
<accession>A0AAE3GVT2</accession>
<evidence type="ECO:0000313" key="2">
    <source>
        <dbReference type="EMBL" id="MCP2731404.1"/>
    </source>
</evidence>
<dbReference type="RefSeq" id="WP_254014143.1">
    <property type="nucleotide sequence ID" value="NZ_JAMZMM010000325.1"/>
</dbReference>
<feature type="transmembrane region" description="Helical" evidence="1">
    <location>
        <begin position="7"/>
        <end position="24"/>
    </location>
</feature>
<dbReference type="InterPro" id="IPR021562">
    <property type="entry name" value="DUF3007"/>
</dbReference>
<dbReference type="Pfam" id="PF11460">
    <property type="entry name" value="DUF3007"/>
    <property type="match status" value="1"/>
</dbReference>
<organism evidence="2 3">
    <name type="scientific">Limnofasciculus baicalensis BBK-W-15</name>
    <dbReference type="NCBI Taxonomy" id="2699891"/>
    <lineage>
        <taxon>Bacteria</taxon>
        <taxon>Bacillati</taxon>
        <taxon>Cyanobacteriota</taxon>
        <taxon>Cyanophyceae</taxon>
        <taxon>Coleofasciculales</taxon>
        <taxon>Coleofasciculaceae</taxon>
        <taxon>Limnofasciculus</taxon>
        <taxon>Limnofasciculus baicalensis</taxon>
    </lineage>
</organism>
<sequence length="106" mass="11786">MRRIDAIAISLGVFAAGGIVYIILQLVGLDSQNAGIWSQALLVLGLLGWVLSYLFRVATKNMTIHQQAKDYEDAVLQKRLEEMTPEEIAQLQAEIEQEKLSQSANK</sequence>
<dbReference type="Proteomes" id="UP001204953">
    <property type="component" value="Unassembled WGS sequence"/>
</dbReference>